<keyword evidence="3" id="KW-1185">Reference proteome</keyword>
<evidence type="ECO:0000256" key="1">
    <source>
        <dbReference type="SAM" id="SignalP"/>
    </source>
</evidence>
<organism evidence="2 3">
    <name type="scientific">Parasphingorhabdus halotolerans</name>
    <dbReference type="NCBI Taxonomy" id="2725558"/>
    <lineage>
        <taxon>Bacteria</taxon>
        <taxon>Pseudomonadati</taxon>
        <taxon>Pseudomonadota</taxon>
        <taxon>Alphaproteobacteria</taxon>
        <taxon>Sphingomonadales</taxon>
        <taxon>Sphingomonadaceae</taxon>
        <taxon>Parasphingorhabdus</taxon>
    </lineage>
</organism>
<dbReference type="Proteomes" id="UP000501600">
    <property type="component" value="Chromosome"/>
</dbReference>
<feature type="chain" id="PRO_5026140209" description="Rap1a immunity protein domain-containing protein" evidence="1">
    <location>
        <begin position="21"/>
        <end position="121"/>
    </location>
</feature>
<dbReference type="RefSeq" id="WP_168818980.1">
    <property type="nucleotide sequence ID" value="NZ_CP051217.1"/>
</dbReference>
<dbReference type="KEGG" id="phao:HF685_07470"/>
<dbReference type="AlphaFoldDB" id="A0A6H2DKE6"/>
<name>A0A6H2DKE6_9SPHN</name>
<reference evidence="2 3" key="1">
    <citation type="submission" date="2020-04" db="EMBL/GenBank/DDBJ databases">
        <title>Genome sequence for Sphingorhabdus sp. strain M1.</title>
        <authorList>
            <person name="Park S.-J."/>
        </authorList>
    </citation>
    <scope>NUCLEOTIDE SEQUENCE [LARGE SCALE GENOMIC DNA]</scope>
    <source>
        <strain evidence="2 3">JK6</strain>
    </source>
</reference>
<accession>A0A6H2DKE6</accession>
<evidence type="ECO:0008006" key="4">
    <source>
        <dbReference type="Google" id="ProtNLM"/>
    </source>
</evidence>
<feature type="signal peptide" evidence="1">
    <location>
        <begin position="1"/>
        <end position="20"/>
    </location>
</feature>
<gene>
    <name evidence="2" type="ORF">HF685_07470</name>
</gene>
<protein>
    <recommendedName>
        <fullName evidence="4">Rap1a immunity protein domain-containing protein</fullName>
    </recommendedName>
</protein>
<sequence length="121" mass="12972">MKVRYIVTIAVFCSASAASASMNAQLFYAKAVALEKKGMGAMLSKDLKPVMNEMKASGAAVKAENEAAKKLGSPLYCPPAKSGSMNSKQLLALFGAIPESRRKTINVQTAWKEILVKKFPC</sequence>
<evidence type="ECO:0000313" key="2">
    <source>
        <dbReference type="EMBL" id="QJB69139.1"/>
    </source>
</evidence>
<proteinExistence type="predicted"/>
<keyword evidence="1" id="KW-0732">Signal</keyword>
<dbReference type="EMBL" id="CP051217">
    <property type="protein sequence ID" value="QJB69139.1"/>
    <property type="molecule type" value="Genomic_DNA"/>
</dbReference>
<evidence type="ECO:0000313" key="3">
    <source>
        <dbReference type="Proteomes" id="UP000501600"/>
    </source>
</evidence>